<dbReference type="InterPro" id="IPR013087">
    <property type="entry name" value="Znf_C2H2_type"/>
</dbReference>
<keyword evidence="4" id="KW-0479">Metal-binding</keyword>
<evidence type="ECO:0000256" key="12">
    <source>
        <dbReference type="PROSITE-ProRule" id="PRU00042"/>
    </source>
</evidence>
<dbReference type="SMART" id="SM00355">
    <property type="entry name" value="ZnF_C2H2"/>
    <property type="match status" value="8"/>
</dbReference>
<dbReference type="FunFam" id="3.30.160.60:FF:001009">
    <property type="entry name" value="Zinc finger protein 26"/>
    <property type="match status" value="1"/>
</dbReference>
<evidence type="ECO:0000256" key="10">
    <source>
        <dbReference type="ARBA" id="ARBA00023163"/>
    </source>
</evidence>
<dbReference type="GO" id="GO:0002682">
    <property type="term" value="P:regulation of immune system process"/>
    <property type="evidence" value="ECO:0000318"/>
    <property type="project" value="GO_Central"/>
</dbReference>
<evidence type="ECO:0000256" key="9">
    <source>
        <dbReference type="ARBA" id="ARBA00023125"/>
    </source>
</evidence>
<dbReference type="FunFam" id="3.30.160.60:FF:002716">
    <property type="entry name" value="Zinc finger protein 212"/>
    <property type="match status" value="1"/>
</dbReference>
<evidence type="ECO:0000256" key="6">
    <source>
        <dbReference type="ARBA" id="ARBA00022771"/>
    </source>
</evidence>
<feature type="domain" description="C2H2-type" evidence="13">
    <location>
        <begin position="333"/>
        <end position="360"/>
    </location>
</feature>
<evidence type="ECO:0000256" key="5">
    <source>
        <dbReference type="ARBA" id="ARBA00022737"/>
    </source>
</evidence>
<proteinExistence type="inferred from homology"/>
<dbReference type="PROSITE" id="PS00028">
    <property type="entry name" value="ZINC_FINGER_C2H2_1"/>
    <property type="match status" value="8"/>
</dbReference>
<feature type="domain" description="C2H2-type" evidence="13">
    <location>
        <begin position="249"/>
        <end position="276"/>
    </location>
</feature>
<name>A0A8J1LSJ7_XENLA</name>
<feature type="domain" description="C2H2-type" evidence="13">
    <location>
        <begin position="305"/>
        <end position="332"/>
    </location>
</feature>
<evidence type="ECO:0000259" key="13">
    <source>
        <dbReference type="PROSITE" id="PS50157"/>
    </source>
</evidence>
<comment type="subcellular location">
    <subcellularLocation>
        <location evidence="2">Nucleus</location>
    </subcellularLocation>
</comment>
<keyword evidence="7" id="KW-0862">Zinc</keyword>
<reference evidence="15" key="1">
    <citation type="submission" date="2025-08" db="UniProtKB">
        <authorList>
            <consortium name="RefSeq"/>
        </authorList>
    </citation>
    <scope>IDENTIFICATION</scope>
    <source>
        <strain evidence="15">J_2021</strain>
        <tissue evidence="15">Erythrocytes</tissue>
    </source>
</reference>
<keyword evidence="9" id="KW-0238">DNA-binding</keyword>
<feature type="domain" description="C2H2-type" evidence="13">
    <location>
        <begin position="417"/>
        <end position="444"/>
    </location>
</feature>
<dbReference type="FunFam" id="3.30.160.60:FF:000519">
    <property type="entry name" value="Zinc finger protein 470"/>
    <property type="match status" value="1"/>
</dbReference>
<keyword evidence="11" id="KW-0539">Nucleus</keyword>
<evidence type="ECO:0000256" key="8">
    <source>
        <dbReference type="ARBA" id="ARBA00023015"/>
    </source>
</evidence>
<feature type="domain" description="C2H2-type" evidence="13">
    <location>
        <begin position="277"/>
        <end position="304"/>
    </location>
</feature>
<keyword evidence="10" id="KW-0804">Transcription</keyword>
<dbReference type="RefSeq" id="XP_041432528.1">
    <property type="nucleotide sequence ID" value="XM_041576594.1"/>
</dbReference>
<dbReference type="GO" id="GO:0008270">
    <property type="term" value="F:zinc ion binding"/>
    <property type="evidence" value="ECO:0007669"/>
    <property type="project" value="UniProtKB-KW"/>
</dbReference>
<dbReference type="OrthoDB" id="654211at2759"/>
<dbReference type="FunFam" id="3.30.160.60:FF:000562">
    <property type="entry name" value="Zinc finger protein 786"/>
    <property type="match status" value="1"/>
</dbReference>
<evidence type="ECO:0000256" key="3">
    <source>
        <dbReference type="ARBA" id="ARBA00006991"/>
    </source>
</evidence>
<organism evidence="14 15">
    <name type="scientific">Xenopus laevis</name>
    <name type="common">African clawed frog</name>
    <dbReference type="NCBI Taxonomy" id="8355"/>
    <lineage>
        <taxon>Eukaryota</taxon>
        <taxon>Metazoa</taxon>
        <taxon>Chordata</taxon>
        <taxon>Craniata</taxon>
        <taxon>Vertebrata</taxon>
        <taxon>Euteleostomi</taxon>
        <taxon>Amphibia</taxon>
        <taxon>Batrachia</taxon>
        <taxon>Anura</taxon>
        <taxon>Pipoidea</taxon>
        <taxon>Pipidae</taxon>
        <taxon>Xenopodinae</taxon>
        <taxon>Xenopus</taxon>
        <taxon>Xenopus</taxon>
    </lineage>
</organism>
<dbReference type="GO" id="GO:0000978">
    <property type="term" value="F:RNA polymerase II cis-regulatory region sequence-specific DNA binding"/>
    <property type="evidence" value="ECO:0000318"/>
    <property type="project" value="GO_Central"/>
</dbReference>
<dbReference type="Pfam" id="PF00096">
    <property type="entry name" value="zf-C2H2"/>
    <property type="match status" value="7"/>
</dbReference>
<keyword evidence="5" id="KW-0677">Repeat</keyword>
<feature type="domain" description="C2H2-type" evidence="13">
    <location>
        <begin position="221"/>
        <end position="248"/>
    </location>
</feature>
<evidence type="ECO:0000313" key="15">
    <source>
        <dbReference type="RefSeq" id="XP_041432528.1"/>
    </source>
</evidence>
<evidence type="ECO:0000313" key="14">
    <source>
        <dbReference type="Proteomes" id="UP000186698"/>
    </source>
</evidence>
<dbReference type="PANTHER" id="PTHR24399:SF76">
    <property type="entry name" value="GASTRULA ZINC FINGER PROTEIN XLCGF46.1 ISOFORM X1"/>
    <property type="match status" value="1"/>
</dbReference>
<comment type="similarity">
    <text evidence="3">Belongs to the krueppel C2H2-type zinc-finger protein family.</text>
</comment>
<dbReference type="GO" id="GO:0005654">
    <property type="term" value="C:nucleoplasm"/>
    <property type="evidence" value="ECO:0000318"/>
    <property type="project" value="GO_Central"/>
</dbReference>
<dbReference type="InterPro" id="IPR036236">
    <property type="entry name" value="Znf_C2H2_sf"/>
</dbReference>
<evidence type="ECO:0000256" key="4">
    <source>
        <dbReference type="ARBA" id="ARBA00022723"/>
    </source>
</evidence>
<dbReference type="FunFam" id="3.30.160.60:FF:000710">
    <property type="entry name" value="Zinc finger protein 768"/>
    <property type="match status" value="1"/>
</dbReference>
<evidence type="ECO:0000256" key="2">
    <source>
        <dbReference type="ARBA" id="ARBA00004123"/>
    </source>
</evidence>
<dbReference type="Gene3D" id="3.30.160.60">
    <property type="entry name" value="Classic Zinc Finger"/>
    <property type="match status" value="8"/>
</dbReference>
<gene>
    <name evidence="15" type="primary">LOC108703836</name>
</gene>
<dbReference type="FunFam" id="3.30.160.60:FF:002343">
    <property type="entry name" value="Zinc finger protein 33A"/>
    <property type="match status" value="2"/>
</dbReference>
<feature type="domain" description="C2H2-type" evidence="13">
    <location>
        <begin position="389"/>
        <end position="416"/>
    </location>
</feature>
<dbReference type="GO" id="GO:0001227">
    <property type="term" value="F:DNA-binding transcription repressor activity, RNA polymerase II-specific"/>
    <property type="evidence" value="ECO:0000318"/>
    <property type="project" value="GO_Central"/>
</dbReference>
<dbReference type="FunFam" id="3.30.160.60:FF:001158">
    <property type="entry name" value="zinc finger protein 22"/>
    <property type="match status" value="1"/>
</dbReference>
<dbReference type="AlphaFoldDB" id="A0A8J1LSJ7"/>
<protein>
    <submittedName>
        <fullName evidence="15">Oocyte zinc finger protein XlCOF8.4</fullName>
    </submittedName>
</protein>
<evidence type="ECO:0000256" key="7">
    <source>
        <dbReference type="ARBA" id="ARBA00022833"/>
    </source>
</evidence>
<keyword evidence="6 12" id="KW-0863">Zinc-finger</keyword>
<dbReference type="KEGG" id="xla:108703836"/>
<dbReference type="GeneID" id="108703836"/>
<keyword evidence="14" id="KW-1185">Reference proteome</keyword>
<dbReference type="PANTHER" id="PTHR24399">
    <property type="entry name" value="ZINC FINGER AND BTB DOMAIN-CONTAINING"/>
    <property type="match status" value="1"/>
</dbReference>
<dbReference type="Proteomes" id="UP000186698">
    <property type="component" value="Chromosome 9_10L"/>
</dbReference>
<feature type="domain" description="C2H2-type" evidence="13">
    <location>
        <begin position="361"/>
        <end position="388"/>
    </location>
</feature>
<sequence>MSNIIQLLTGEVAIRTHHVSIYFSLDEWDYIKGNKDLYSEGIKEEEPQQLRPLDCEYEDKKDITADLGGTLCSNNETSKIGAEGTDFCVNGNPTNPDISPVEQPPPANGIKEEVALFEKRNQSDCSINPLTEQLQGTDTPTPIMGYSLNNNLAANYISDGIKEEVTSWEEGNQSDYSINPFTEQTQTIADINYPCAKWGKSFPQGSKITLNERNHSNEKLFSCSVCGKCFALKTELTIHCRSHSGEKPFHCTECGKYFSHRSNLRRHQRYHTGDKPFTCFECGTCFVNYSWLMLHIRMHTGERPFSCSECGKRFARRSVLEAHQKIHTGERPFSCSECGKGFIKQCDLARHYRTHTGEKPFPCPECGKCFTQSMQLIRHRRTHTGEKPFACSECGKCFAQNSHLTQHRLGHTGEKPFSCSECGKCFSRRSHLVAHLKSHLGTEPLNASNTAMEITPYCHS</sequence>
<evidence type="ECO:0000256" key="11">
    <source>
        <dbReference type="ARBA" id="ARBA00023242"/>
    </source>
</evidence>
<dbReference type="GO" id="GO:0001817">
    <property type="term" value="P:regulation of cytokine production"/>
    <property type="evidence" value="ECO:0000318"/>
    <property type="project" value="GO_Central"/>
</dbReference>
<dbReference type="GO" id="GO:0000122">
    <property type="term" value="P:negative regulation of transcription by RNA polymerase II"/>
    <property type="evidence" value="ECO:0000318"/>
    <property type="project" value="GO_Central"/>
</dbReference>
<comment type="function">
    <text evidence="1">May be involved in transcriptional regulation.</text>
</comment>
<dbReference type="SUPFAM" id="SSF57667">
    <property type="entry name" value="beta-beta-alpha zinc fingers"/>
    <property type="match status" value="5"/>
</dbReference>
<evidence type="ECO:0000256" key="1">
    <source>
        <dbReference type="ARBA" id="ARBA00003767"/>
    </source>
</evidence>
<dbReference type="PROSITE" id="PS50157">
    <property type="entry name" value="ZINC_FINGER_C2H2_2"/>
    <property type="match status" value="8"/>
</dbReference>
<accession>A0A8J1LSJ7</accession>
<keyword evidence="8" id="KW-0805">Transcription regulation</keyword>